<dbReference type="Proteomes" id="UP000826254">
    <property type="component" value="Plasmid unnamed2"/>
</dbReference>
<protein>
    <recommendedName>
        <fullName evidence="5">Coiled-coil protein</fullName>
    </recommendedName>
</protein>
<reference evidence="3 4" key="1">
    <citation type="journal article" date="2021" name="Int. J. Syst. Evol. Microbiol.">
        <title>Halobaculum halophilum sp. nov. and Halobaculum salinum sp. nov., isolated from salt lake and saline soil.</title>
        <authorList>
            <person name="Cui H.L."/>
            <person name="Shi X.W."/>
            <person name="Yin X.M."/>
            <person name="Yang X.Y."/>
            <person name="Hou J."/>
            <person name="Zhu L."/>
        </authorList>
    </citation>
    <scope>NUCLEOTIDE SEQUENCE [LARGE SCALE GENOMIC DNA]</scope>
    <source>
        <strain evidence="3 4">NBRC 109044</strain>
    </source>
</reference>
<keyword evidence="2" id="KW-0812">Transmembrane</keyword>
<keyword evidence="3" id="KW-0614">Plasmid</keyword>
<dbReference type="AlphaFoldDB" id="A0A8T8WHX4"/>
<dbReference type="KEGG" id="hmp:K6T50_17945"/>
<evidence type="ECO:0000313" key="4">
    <source>
        <dbReference type="Proteomes" id="UP000826254"/>
    </source>
</evidence>
<feature type="transmembrane region" description="Helical" evidence="2">
    <location>
        <begin position="35"/>
        <end position="54"/>
    </location>
</feature>
<sequence length="694" mass="74619">MKRQYKAALGIGGIVLATALVGLLSFLYFGSQIGVYVIGVGAPLAVVASIGLYVRGVLTRDNTSQGDFVQEAARSAAEAFRDELTTYNRLKAEHDRWDPGELETRARQVADDFGDAGVHVDVAAATISVDSPGRVQEFDKLQADVSTFADDRDESFAEFGRSQIEHARQGARSVNESVLDGDGVPVSTVPNDVPDGGAPEETERVLSKAREEAADVFEDAVDRIESTVDEYDGDAARIESHLETARAAIDDADWDAASAAIDDAQGDAESEVSAAFTADRDSIDKLLSTIDSVDVDRYAADEDLRTFDEARETLSGIDSALASDELDAVGENVRRAATSVVATLETELETNVEVIRDADVPVGFYTAPPAVATDYEARLRESDDLDAFREEWLAAAADLTEAVDSAESKASVADSYGMVEERIADGVRTEGRVTGDDLPVRDATPFLELYAEANDGVEFDQSVPAITAEGGGESYAVTATAQLATSTGEEHDLTIELSGDGVSERETASTFVATEATFDEVPYGEYTVTATTPTESFADAEATLQVSDDESVELVLEEIGLRERVCGDDTDDVRSQLPTVAPKLEEGFAADEYLTPDSDIPVAAEYVPCLLVLWAEEEGHEATLDDGRVLVYDHDQFRSRLDTITTHNLSDGETMTYDEMRRKFLSVPASDDLIRTTLRELDADVAADETGVSA</sequence>
<evidence type="ECO:0000256" key="2">
    <source>
        <dbReference type="SAM" id="Phobius"/>
    </source>
</evidence>
<name>A0A8T8WHX4_9EURY</name>
<dbReference type="RefSeq" id="WP_222609214.1">
    <property type="nucleotide sequence ID" value="NZ_CP081960.1"/>
</dbReference>
<feature type="region of interest" description="Disordered" evidence="1">
    <location>
        <begin position="177"/>
        <end position="198"/>
    </location>
</feature>
<evidence type="ECO:0000256" key="1">
    <source>
        <dbReference type="SAM" id="MobiDB-lite"/>
    </source>
</evidence>
<evidence type="ECO:0000313" key="3">
    <source>
        <dbReference type="EMBL" id="QZP39465.1"/>
    </source>
</evidence>
<geneLocation type="plasmid" evidence="3 4">
    <name>unnamed2</name>
</geneLocation>
<accession>A0A8T8WHX4</accession>
<gene>
    <name evidence="3" type="ORF">K6T50_17945</name>
</gene>
<dbReference type="EMBL" id="CP081960">
    <property type="protein sequence ID" value="QZP39465.1"/>
    <property type="molecule type" value="Genomic_DNA"/>
</dbReference>
<dbReference type="GeneID" id="67180065"/>
<keyword evidence="2" id="KW-0472">Membrane</keyword>
<feature type="transmembrane region" description="Helical" evidence="2">
    <location>
        <begin position="7"/>
        <end position="29"/>
    </location>
</feature>
<keyword evidence="4" id="KW-1185">Reference proteome</keyword>
<evidence type="ECO:0008006" key="5">
    <source>
        <dbReference type="Google" id="ProtNLM"/>
    </source>
</evidence>
<proteinExistence type="predicted"/>
<keyword evidence="2" id="KW-1133">Transmembrane helix</keyword>
<organism evidence="3 4">
    <name type="scientific">Halobaculum magnesiiphilum</name>
    <dbReference type="NCBI Taxonomy" id="1017351"/>
    <lineage>
        <taxon>Archaea</taxon>
        <taxon>Methanobacteriati</taxon>
        <taxon>Methanobacteriota</taxon>
        <taxon>Stenosarchaea group</taxon>
        <taxon>Halobacteria</taxon>
        <taxon>Halobacteriales</taxon>
        <taxon>Haloferacaceae</taxon>
        <taxon>Halobaculum</taxon>
    </lineage>
</organism>